<reference evidence="1" key="1">
    <citation type="submission" date="2023-01" db="EMBL/GenBank/DDBJ databases">
        <title>Human gut microbiome strain richness.</title>
        <authorList>
            <person name="Chen-Liaw A."/>
        </authorList>
    </citation>
    <scope>NUCLEOTIDE SEQUENCE</scope>
    <source>
        <strain evidence="1">RTP21484st1_B7_RTP21484_190118</strain>
    </source>
</reference>
<evidence type="ECO:0000313" key="2">
    <source>
        <dbReference type="Proteomes" id="UP001212263"/>
    </source>
</evidence>
<dbReference type="RefSeq" id="WP_195203643.1">
    <property type="nucleotide sequence ID" value="NZ_JADMUD010000015.1"/>
</dbReference>
<evidence type="ECO:0000313" key="1">
    <source>
        <dbReference type="EMBL" id="MDB9225028.1"/>
    </source>
</evidence>
<proteinExistence type="predicted"/>
<dbReference type="AlphaFoldDB" id="A0AAW6FLY1"/>
<protein>
    <submittedName>
        <fullName evidence="1">Uncharacterized protein</fullName>
    </submittedName>
</protein>
<comment type="caution">
    <text evidence="1">The sequence shown here is derived from an EMBL/GenBank/DDBJ whole genome shotgun (WGS) entry which is preliminary data.</text>
</comment>
<sequence length="76" mass="8838">MKKKEQQYRVSDFENAIRKSDLNILISTVNYLPDSLYVKEIVGFIEQNNRGIRVTWNNTGEAFVATARTPEFDIKL</sequence>
<dbReference type="Proteomes" id="UP001212263">
    <property type="component" value="Unassembled WGS sequence"/>
</dbReference>
<gene>
    <name evidence="1" type="ORF">PN645_18795</name>
</gene>
<name>A0AAW6FLY1_9BACT</name>
<organism evidence="1 2">
    <name type="scientific">Odoribacter splanchnicus</name>
    <dbReference type="NCBI Taxonomy" id="28118"/>
    <lineage>
        <taxon>Bacteria</taxon>
        <taxon>Pseudomonadati</taxon>
        <taxon>Bacteroidota</taxon>
        <taxon>Bacteroidia</taxon>
        <taxon>Bacteroidales</taxon>
        <taxon>Odoribacteraceae</taxon>
        <taxon>Odoribacter</taxon>
    </lineage>
</organism>
<accession>A0AAW6FLY1</accession>
<dbReference type="EMBL" id="JAQMRD010000039">
    <property type="protein sequence ID" value="MDB9225028.1"/>
    <property type="molecule type" value="Genomic_DNA"/>
</dbReference>